<dbReference type="OrthoDB" id="9776369at2"/>
<dbReference type="InterPro" id="IPR027417">
    <property type="entry name" value="P-loop_NTPase"/>
</dbReference>
<sequence>MKPLLHVEDLNAFYGDLQALFGVDFSVGEGECIAVIGSNGAGKSTLLRSVTGLHRGRSAKRLSLAGAEISQRAASEIVAMGMTLVPEGRRLFSSLTVEENLTIGRSAGRAGYWNLSRIYELFPTLLELGGRPVTKLSGGQQQMVAMGRALMTNPNLLLCDEISLGLAPVVVKGIYDNFARVRGQGTAVIIVEQDIGRALSVADRIICLRKGAVMLSGAPASFTRNQIAEAYFGVEGE</sequence>
<evidence type="ECO:0000256" key="5">
    <source>
        <dbReference type="ARBA" id="ARBA00022970"/>
    </source>
</evidence>
<dbReference type="GO" id="GO:0016887">
    <property type="term" value="F:ATP hydrolysis activity"/>
    <property type="evidence" value="ECO:0007669"/>
    <property type="project" value="InterPro"/>
</dbReference>
<evidence type="ECO:0000256" key="4">
    <source>
        <dbReference type="ARBA" id="ARBA00022840"/>
    </source>
</evidence>
<comment type="similarity">
    <text evidence="1">Belongs to the ABC transporter superfamily.</text>
</comment>
<evidence type="ECO:0000256" key="1">
    <source>
        <dbReference type="ARBA" id="ARBA00005417"/>
    </source>
</evidence>
<accession>A0A1I4EV45</accession>
<dbReference type="PROSITE" id="PS00211">
    <property type="entry name" value="ABC_TRANSPORTER_1"/>
    <property type="match status" value="1"/>
</dbReference>
<dbReference type="RefSeq" id="WP_149763616.1">
    <property type="nucleotide sequence ID" value="NZ_BSPE01000044.1"/>
</dbReference>
<dbReference type="SMART" id="SM00382">
    <property type="entry name" value="AAA"/>
    <property type="match status" value="1"/>
</dbReference>
<dbReference type="GO" id="GO:0015658">
    <property type="term" value="F:branched-chain amino acid transmembrane transporter activity"/>
    <property type="evidence" value="ECO:0007669"/>
    <property type="project" value="TreeGrafter"/>
</dbReference>
<dbReference type="GO" id="GO:0015807">
    <property type="term" value="P:L-amino acid transport"/>
    <property type="evidence" value="ECO:0007669"/>
    <property type="project" value="TreeGrafter"/>
</dbReference>
<dbReference type="InterPro" id="IPR003439">
    <property type="entry name" value="ABC_transporter-like_ATP-bd"/>
</dbReference>
<dbReference type="Pfam" id="PF00005">
    <property type="entry name" value="ABC_tran"/>
    <property type="match status" value="1"/>
</dbReference>
<proteinExistence type="inferred from homology"/>
<evidence type="ECO:0000256" key="3">
    <source>
        <dbReference type="ARBA" id="ARBA00022741"/>
    </source>
</evidence>
<reference evidence="7 8" key="1">
    <citation type="submission" date="2016-10" db="EMBL/GenBank/DDBJ databases">
        <authorList>
            <person name="Varghese N."/>
            <person name="Submissions S."/>
        </authorList>
    </citation>
    <scope>NUCLEOTIDE SEQUENCE [LARGE SCALE GENOMIC DNA]</scope>
    <source>
        <strain evidence="7 8">DSM 21822</strain>
    </source>
</reference>
<gene>
    <name evidence="7" type="ORF">SAMN04488498_13048</name>
</gene>
<dbReference type="CDD" id="cd03224">
    <property type="entry name" value="ABC_TM1139_LivF_branched"/>
    <property type="match status" value="1"/>
</dbReference>
<dbReference type="PROSITE" id="PS50893">
    <property type="entry name" value="ABC_TRANSPORTER_2"/>
    <property type="match status" value="1"/>
</dbReference>
<dbReference type="InterPro" id="IPR003593">
    <property type="entry name" value="AAA+_ATPase"/>
</dbReference>
<protein>
    <submittedName>
        <fullName evidence="7">Branched-chain amino acid transport system ATP-binding protein</fullName>
    </submittedName>
</protein>
<keyword evidence="8" id="KW-1185">Reference proteome</keyword>
<dbReference type="Gene3D" id="3.40.50.300">
    <property type="entry name" value="P-loop containing nucleotide triphosphate hydrolases"/>
    <property type="match status" value="1"/>
</dbReference>
<evidence type="ECO:0000256" key="2">
    <source>
        <dbReference type="ARBA" id="ARBA00022448"/>
    </source>
</evidence>
<feature type="domain" description="ABC transporter" evidence="6">
    <location>
        <begin position="5"/>
        <end position="235"/>
    </location>
</feature>
<keyword evidence="4 7" id="KW-0067">ATP-binding</keyword>
<evidence type="ECO:0000313" key="8">
    <source>
        <dbReference type="Proteomes" id="UP000323300"/>
    </source>
</evidence>
<evidence type="ECO:0000313" key="7">
    <source>
        <dbReference type="EMBL" id="SFL09169.1"/>
    </source>
</evidence>
<dbReference type="GO" id="GO:0005524">
    <property type="term" value="F:ATP binding"/>
    <property type="evidence" value="ECO:0007669"/>
    <property type="project" value="UniProtKB-KW"/>
</dbReference>
<keyword evidence="3" id="KW-0547">Nucleotide-binding</keyword>
<dbReference type="SUPFAM" id="SSF52540">
    <property type="entry name" value="P-loop containing nucleoside triphosphate hydrolases"/>
    <property type="match status" value="1"/>
</dbReference>
<dbReference type="AlphaFoldDB" id="A0A1I4EV45"/>
<keyword evidence="2" id="KW-0813">Transport</keyword>
<dbReference type="PANTHER" id="PTHR43820">
    <property type="entry name" value="HIGH-AFFINITY BRANCHED-CHAIN AMINO ACID TRANSPORT ATP-BINDING PROTEIN LIVF"/>
    <property type="match status" value="1"/>
</dbReference>
<name>A0A1I4EV45_9HYPH</name>
<organism evidence="7 8">
    <name type="scientific">Neomesorhizobium albiziae</name>
    <dbReference type="NCBI Taxonomy" id="335020"/>
    <lineage>
        <taxon>Bacteria</taxon>
        <taxon>Pseudomonadati</taxon>
        <taxon>Pseudomonadota</taxon>
        <taxon>Alphaproteobacteria</taxon>
        <taxon>Hyphomicrobiales</taxon>
        <taxon>Phyllobacteriaceae</taxon>
        <taxon>Neomesorhizobium</taxon>
    </lineage>
</organism>
<keyword evidence="5" id="KW-0029">Amino-acid transport</keyword>
<dbReference type="Proteomes" id="UP000323300">
    <property type="component" value="Unassembled WGS sequence"/>
</dbReference>
<dbReference type="EMBL" id="FOSL01000030">
    <property type="protein sequence ID" value="SFL09169.1"/>
    <property type="molecule type" value="Genomic_DNA"/>
</dbReference>
<dbReference type="InterPro" id="IPR017871">
    <property type="entry name" value="ABC_transporter-like_CS"/>
</dbReference>
<evidence type="ECO:0000259" key="6">
    <source>
        <dbReference type="PROSITE" id="PS50893"/>
    </source>
</evidence>
<dbReference type="InterPro" id="IPR052156">
    <property type="entry name" value="BCAA_Transport_ATP-bd_LivF"/>
</dbReference>
<dbReference type="PANTHER" id="PTHR43820:SF5">
    <property type="entry name" value="HIGH-AFFINITY BRANCHED-CHAIN AMINO ACID TRANSPORT ATP-BINDING PROTEIN"/>
    <property type="match status" value="1"/>
</dbReference>